<organism evidence="1 2">
    <name type="scientific">Streptococcus oralis</name>
    <dbReference type="NCBI Taxonomy" id="1303"/>
    <lineage>
        <taxon>Bacteria</taxon>
        <taxon>Bacillati</taxon>
        <taxon>Bacillota</taxon>
        <taxon>Bacilli</taxon>
        <taxon>Lactobacillales</taxon>
        <taxon>Streptococcaceae</taxon>
        <taxon>Streptococcus</taxon>
    </lineage>
</organism>
<dbReference type="Proteomes" id="UP000070541">
    <property type="component" value="Unassembled WGS sequence"/>
</dbReference>
<comment type="caution">
    <text evidence="1">The sequence shown here is derived from an EMBL/GenBank/DDBJ whole genome shotgun (WGS) entry which is preliminary data.</text>
</comment>
<accession>A0A139M906</accession>
<name>A0A139M906_STROR</name>
<reference evidence="1 2" key="1">
    <citation type="submission" date="2016-01" db="EMBL/GenBank/DDBJ databases">
        <title>Highly variable Streptococcus oralis are common among viridans streptococci isolated from primates.</title>
        <authorList>
            <person name="Denapaite D."/>
            <person name="Rieger M."/>
            <person name="Koendgen S."/>
            <person name="Brueckner R."/>
            <person name="Ochigava I."/>
            <person name="Kappeler P."/>
            <person name="Maetz-Rensing K."/>
            <person name="Leendertz F."/>
            <person name="Hakenbeck R."/>
        </authorList>
    </citation>
    <scope>NUCLEOTIDE SEQUENCE [LARGE SCALE GENOMIC DNA]</scope>
    <source>
        <strain evidence="1 2">DD05</strain>
    </source>
</reference>
<protein>
    <submittedName>
        <fullName evidence="1">Uncharacterized protein</fullName>
    </submittedName>
</protein>
<gene>
    <name evidence="1" type="ORF">SORDD05_01117</name>
</gene>
<dbReference type="PATRIC" id="fig|1303.76.peg.1164"/>
<evidence type="ECO:0000313" key="2">
    <source>
        <dbReference type="Proteomes" id="UP000070541"/>
    </source>
</evidence>
<dbReference type="EMBL" id="LQOG01000030">
    <property type="protein sequence ID" value="KXT60238.1"/>
    <property type="molecule type" value="Genomic_DNA"/>
</dbReference>
<proteinExistence type="predicted"/>
<sequence>MGFLFFVKKALRTSVEELKDRNKNEKNIDKERKNVLQ</sequence>
<dbReference type="AlphaFoldDB" id="A0A139M906"/>
<evidence type="ECO:0000313" key="1">
    <source>
        <dbReference type="EMBL" id="KXT60238.1"/>
    </source>
</evidence>